<feature type="coiled-coil region" evidence="1">
    <location>
        <begin position="114"/>
        <end position="141"/>
    </location>
</feature>
<dbReference type="AlphaFoldDB" id="A0A8J8NYX8"/>
<gene>
    <name evidence="3" type="ORF">FGO68_gene8153</name>
</gene>
<keyword evidence="4" id="KW-1185">Reference proteome</keyword>
<keyword evidence="1" id="KW-0175">Coiled coil</keyword>
<comment type="caution">
    <text evidence="3">The sequence shown here is derived from an EMBL/GenBank/DDBJ whole genome shotgun (WGS) entry which is preliminary data.</text>
</comment>
<feature type="coiled-coil region" evidence="1">
    <location>
        <begin position="241"/>
        <end position="324"/>
    </location>
</feature>
<evidence type="ECO:0000313" key="4">
    <source>
        <dbReference type="Proteomes" id="UP000785679"/>
    </source>
</evidence>
<dbReference type="PANTHER" id="PTHR37473">
    <property type="entry name" value="EF-HAND DOMAIN-CONTAINING PROTEIN"/>
    <property type="match status" value="1"/>
</dbReference>
<name>A0A8J8NYX8_HALGN</name>
<dbReference type="OrthoDB" id="310819at2759"/>
<proteinExistence type="predicted"/>
<sequence>MYYINPSSFLLLLQINQIALRCLLFLKFSINSQEINNRLKLFYLESYINSMADVKLPNISQSNLNVNGQGAGIANDAQAIYSGTDGGGNQRQDGRSQSFHSGRGNGFGQVGRSIMEAKKQRKDIERDAQLLANRIALLKQEEMRTWKKIEETKKRATEVLTLKQKNEIKIQQKMEQLRIQQMMQEENQKKINEMRNQRDQERQKIQEAIYLSKKEEVKQQRFIQIQNKQRKQIFFSQAAQDAAAKNQMVKQQERIALLKKEEFVRRKQHETKQEMEKRMAEEEAVIRAKEQEVMQMEMLEMELIKKLQNTQAIQKQAYAELENALSKQGPTVSYTAGAGGFGKLGGAGAMPGRGYTGENNTGGMM</sequence>
<organism evidence="3 4">
    <name type="scientific">Halteria grandinella</name>
    <dbReference type="NCBI Taxonomy" id="5974"/>
    <lineage>
        <taxon>Eukaryota</taxon>
        <taxon>Sar</taxon>
        <taxon>Alveolata</taxon>
        <taxon>Ciliophora</taxon>
        <taxon>Intramacronucleata</taxon>
        <taxon>Spirotrichea</taxon>
        <taxon>Stichotrichia</taxon>
        <taxon>Sporadotrichida</taxon>
        <taxon>Halteriidae</taxon>
        <taxon>Halteria</taxon>
    </lineage>
</organism>
<protein>
    <submittedName>
        <fullName evidence="3">Uncharacterized protein</fullName>
    </submittedName>
</protein>
<accession>A0A8J8NYX8</accession>
<feature type="coiled-coil region" evidence="1">
    <location>
        <begin position="180"/>
        <end position="211"/>
    </location>
</feature>
<dbReference type="EMBL" id="RRYP01003264">
    <property type="protein sequence ID" value="TNV83967.1"/>
    <property type="molecule type" value="Genomic_DNA"/>
</dbReference>
<reference evidence="3" key="1">
    <citation type="submission" date="2019-06" db="EMBL/GenBank/DDBJ databases">
        <authorList>
            <person name="Zheng W."/>
        </authorList>
    </citation>
    <scope>NUCLEOTIDE SEQUENCE</scope>
    <source>
        <strain evidence="3">QDHG01</strain>
    </source>
</reference>
<dbReference type="PANTHER" id="PTHR37473:SF1">
    <property type="entry name" value="EF-HAND DOMAIN-CONTAINING PROTEIN"/>
    <property type="match status" value="1"/>
</dbReference>
<evidence type="ECO:0000313" key="3">
    <source>
        <dbReference type="EMBL" id="TNV83967.1"/>
    </source>
</evidence>
<dbReference type="Proteomes" id="UP000785679">
    <property type="component" value="Unassembled WGS sequence"/>
</dbReference>
<feature type="region of interest" description="Disordered" evidence="2">
    <location>
        <begin position="82"/>
        <end position="110"/>
    </location>
</feature>
<evidence type="ECO:0000256" key="2">
    <source>
        <dbReference type="SAM" id="MobiDB-lite"/>
    </source>
</evidence>
<evidence type="ECO:0000256" key="1">
    <source>
        <dbReference type="SAM" id="Coils"/>
    </source>
</evidence>